<keyword evidence="3 8" id="KW-0418">Kinase</keyword>
<dbReference type="PROSITE" id="PS50011">
    <property type="entry name" value="PROTEIN_KINASE_DOM"/>
    <property type="match status" value="1"/>
</dbReference>
<dbReference type="EC" id="2.7.12.2" evidence="6"/>
<evidence type="ECO:0000313" key="8">
    <source>
        <dbReference type="EMBL" id="KAL5103821.1"/>
    </source>
</evidence>
<dbReference type="PANTHER" id="PTHR48013">
    <property type="entry name" value="DUAL SPECIFICITY MITOGEN-ACTIVATED PROTEIN KINASE KINASE 5-RELATED"/>
    <property type="match status" value="1"/>
</dbReference>
<dbReference type="PANTHER" id="PTHR48013:SF15">
    <property type="entry name" value="DUAL SPECIFICITY MITOGEN-ACTIVATED PROTEIN KINASE KINASE 4"/>
    <property type="match status" value="1"/>
</dbReference>
<dbReference type="PROSITE" id="PS00108">
    <property type="entry name" value="PROTEIN_KINASE_ST"/>
    <property type="match status" value="1"/>
</dbReference>
<dbReference type="EMBL" id="JAKROA010000015">
    <property type="protein sequence ID" value="KAL5103821.1"/>
    <property type="molecule type" value="Genomic_DNA"/>
</dbReference>
<reference evidence="8 9" key="1">
    <citation type="journal article" date="2022" name="Front. Cell. Infect. Microbiol.">
        <title>The Genomes of Two Strains of Taenia crassiceps the Animal Model for the Study of Human Cysticercosis.</title>
        <authorList>
            <person name="Bobes R.J."/>
            <person name="Estrada K."/>
            <person name="Rios-Valencia D.G."/>
            <person name="Calderon-Gallegos A."/>
            <person name="de la Torre P."/>
            <person name="Carrero J.C."/>
            <person name="Sanchez-Flores A."/>
            <person name="Laclette J.P."/>
        </authorList>
    </citation>
    <scope>NUCLEOTIDE SEQUENCE [LARGE SCALE GENOMIC DNA]</scope>
    <source>
        <strain evidence="8">WFUcys</strain>
    </source>
</reference>
<keyword evidence="1" id="KW-0808">Transferase</keyword>
<name>A0ABR4Q2B4_9CEST</name>
<dbReference type="SMART" id="SM00220">
    <property type="entry name" value="S_TKc"/>
    <property type="match status" value="1"/>
</dbReference>
<organism evidence="8 9">
    <name type="scientific">Taenia crassiceps</name>
    <dbReference type="NCBI Taxonomy" id="6207"/>
    <lineage>
        <taxon>Eukaryota</taxon>
        <taxon>Metazoa</taxon>
        <taxon>Spiralia</taxon>
        <taxon>Lophotrochozoa</taxon>
        <taxon>Platyhelminthes</taxon>
        <taxon>Cestoda</taxon>
        <taxon>Eucestoda</taxon>
        <taxon>Cyclophyllidea</taxon>
        <taxon>Taeniidae</taxon>
        <taxon>Taenia</taxon>
    </lineage>
</organism>
<evidence type="ECO:0000256" key="5">
    <source>
        <dbReference type="ARBA" id="ARBA00038035"/>
    </source>
</evidence>
<keyword evidence="2" id="KW-0547">Nucleotide-binding</keyword>
<comment type="similarity">
    <text evidence="5">Belongs to the protein kinase superfamily. STE Ser/Thr protein kinase family. MAP kinase kinase subfamily.</text>
</comment>
<dbReference type="Pfam" id="PF00069">
    <property type="entry name" value="Pkinase"/>
    <property type="match status" value="1"/>
</dbReference>
<feature type="domain" description="Protein kinase" evidence="7">
    <location>
        <begin position="1"/>
        <end position="250"/>
    </location>
</feature>
<sequence>MRHRKLDCSMAVKIVRSVLNEREKNKSLKDLHIIMKSKFERIVTFYGAIFHESECWICMELMDSSLDKFYKTVYLERKSFIPEAVLAMITVAIVSALNYLKCELHVMHRDVKPSNVLINKGGDVKLCDFGISGDLVNSLAMTKDVGCRPYMAPERINPDLMSHGYDVRSDVWSLGISLVELATGRFPYPSWRSPFHQLQSVLQSPSPQLPPDEEVSVPFSAAMREFVDACLQKDLKKRPKYTALMELPWYVEATSSSVELGTYFTSILESASEPHLESLPKAERDDSAAVCGLANGGAVFSAKMMTESEAIKETVLLHSLVFLLTFSYNDSLDRSPASTSRSGNKVSQNPDRCDWSVWMGEQSGSLKLRIQQNSQEGLLTP</sequence>
<evidence type="ECO:0000256" key="6">
    <source>
        <dbReference type="ARBA" id="ARBA00038999"/>
    </source>
</evidence>
<dbReference type="InterPro" id="IPR000719">
    <property type="entry name" value="Prot_kinase_dom"/>
</dbReference>
<evidence type="ECO:0000256" key="3">
    <source>
        <dbReference type="ARBA" id="ARBA00022777"/>
    </source>
</evidence>
<protein>
    <recommendedName>
        <fullName evidence="6">mitogen-activated protein kinase kinase</fullName>
        <ecNumber evidence="6">2.7.12.2</ecNumber>
    </recommendedName>
</protein>
<evidence type="ECO:0000256" key="1">
    <source>
        <dbReference type="ARBA" id="ARBA00022679"/>
    </source>
</evidence>
<proteinExistence type="inferred from homology"/>
<comment type="caution">
    <text evidence="8">The sequence shown here is derived from an EMBL/GenBank/DDBJ whole genome shotgun (WGS) entry which is preliminary data.</text>
</comment>
<evidence type="ECO:0000313" key="9">
    <source>
        <dbReference type="Proteomes" id="UP001651158"/>
    </source>
</evidence>
<evidence type="ECO:0000256" key="2">
    <source>
        <dbReference type="ARBA" id="ARBA00022741"/>
    </source>
</evidence>
<dbReference type="Proteomes" id="UP001651158">
    <property type="component" value="Unassembled WGS sequence"/>
</dbReference>
<keyword evidence="9" id="KW-1185">Reference proteome</keyword>
<dbReference type="Gene3D" id="1.10.510.10">
    <property type="entry name" value="Transferase(Phosphotransferase) domain 1"/>
    <property type="match status" value="1"/>
</dbReference>
<keyword evidence="4" id="KW-0067">ATP-binding</keyword>
<evidence type="ECO:0000256" key="4">
    <source>
        <dbReference type="ARBA" id="ARBA00022840"/>
    </source>
</evidence>
<dbReference type="SUPFAM" id="SSF56112">
    <property type="entry name" value="Protein kinase-like (PK-like)"/>
    <property type="match status" value="1"/>
</dbReference>
<dbReference type="InterPro" id="IPR008271">
    <property type="entry name" value="Ser/Thr_kinase_AS"/>
</dbReference>
<evidence type="ECO:0000259" key="7">
    <source>
        <dbReference type="PROSITE" id="PS50011"/>
    </source>
</evidence>
<dbReference type="InterPro" id="IPR011009">
    <property type="entry name" value="Kinase-like_dom_sf"/>
</dbReference>
<accession>A0ABR4Q2B4</accession>
<gene>
    <name evidence="8" type="ORF">TcWFU_000816</name>
</gene>
<dbReference type="Gene3D" id="3.30.200.20">
    <property type="entry name" value="Phosphorylase Kinase, domain 1"/>
    <property type="match status" value="1"/>
</dbReference>
<dbReference type="GO" id="GO:0016301">
    <property type="term" value="F:kinase activity"/>
    <property type="evidence" value="ECO:0007669"/>
    <property type="project" value="UniProtKB-KW"/>
</dbReference>